<protein>
    <submittedName>
        <fullName evidence="6">DUF4870 domain-containing protein</fullName>
    </submittedName>
</protein>
<reference evidence="6 7" key="1">
    <citation type="submission" date="2023-06" db="EMBL/GenBank/DDBJ databases">
        <title>Novel species in genus Planococcus.</title>
        <authorList>
            <person name="Ning S."/>
        </authorList>
    </citation>
    <scope>NUCLEOTIDE SEQUENCE [LARGE SCALE GENOMIC DNA]</scope>
    <source>
        <strain evidence="6 7">N064</strain>
    </source>
</reference>
<evidence type="ECO:0000313" key="6">
    <source>
        <dbReference type="EMBL" id="MDN7226285.1"/>
    </source>
</evidence>
<keyword evidence="2 5" id="KW-0812">Transmembrane</keyword>
<evidence type="ECO:0000256" key="5">
    <source>
        <dbReference type="SAM" id="Phobius"/>
    </source>
</evidence>
<keyword evidence="7" id="KW-1185">Reference proteome</keyword>
<keyword evidence="3 5" id="KW-1133">Transmembrane helix</keyword>
<comment type="subcellular location">
    <subcellularLocation>
        <location evidence="1">Membrane</location>
        <topology evidence="1">Multi-pass membrane protein</topology>
    </subcellularLocation>
</comment>
<feature type="transmembrane region" description="Helical" evidence="5">
    <location>
        <begin position="76"/>
        <end position="95"/>
    </location>
</feature>
<feature type="transmembrane region" description="Helical" evidence="5">
    <location>
        <begin position="45"/>
        <end position="64"/>
    </location>
</feature>
<evidence type="ECO:0000256" key="3">
    <source>
        <dbReference type="ARBA" id="ARBA00022989"/>
    </source>
</evidence>
<comment type="caution">
    <text evidence="6">The sequence shown here is derived from an EMBL/GenBank/DDBJ whole genome shotgun (WGS) entry which is preliminary data.</text>
</comment>
<evidence type="ECO:0000256" key="2">
    <source>
        <dbReference type="ARBA" id="ARBA00022692"/>
    </source>
</evidence>
<dbReference type="PANTHER" id="PTHR36460">
    <property type="entry name" value="UPF0132 DOMAIN PROTEIN (AFU_ORTHOLOGUE AFUA_3G10255)"/>
    <property type="match status" value="1"/>
</dbReference>
<organism evidence="6 7">
    <name type="scientific">Planococcus liqunii</name>
    <dbReference type="NCBI Taxonomy" id="3058394"/>
    <lineage>
        <taxon>Bacteria</taxon>
        <taxon>Bacillati</taxon>
        <taxon>Bacillota</taxon>
        <taxon>Bacilli</taxon>
        <taxon>Bacillales</taxon>
        <taxon>Caryophanaceae</taxon>
        <taxon>Planococcus</taxon>
    </lineage>
</organism>
<dbReference type="Pfam" id="PF09685">
    <property type="entry name" value="MamF_MmsF"/>
    <property type="match status" value="1"/>
</dbReference>
<dbReference type="EMBL" id="JAUJWW010000001">
    <property type="protein sequence ID" value="MDN7226285.1"/>
    <property type="molecule type" value="Genomic_DNA"/>
</dbReference>
<evidence type="ECO:0000313" key="7">
    <source>
        <dbReference type="Proteomes" id="UP001172054"/>
    </source>
</evidence>
<feature type="transmembrane region" description="Helical" evidence="5">
    <location>
        <begin position="101"/>
        <end position="122"/>
    </location>
</feature>
<accession>A0ABT8MND9</accession>
<sequence>MIENNFKMSDEQHLSNLDKQTVFKRPAEVGAVSPDSTSIGLHENIAGSLAYLLGFFTGFVLLLIERENRFVRFHAIQSIYLSISFLIVFVIMGMLPVVGWLSGVILSPIGLVLWIILMLNAYNGKYSKIAYIGEIAEKQAH</sequence>
<keyword evidence="4 5" id="KW-0472">Membrane</keyword>
<gene>
    <name evidence="6" type="ORF">QWY15_03165</name>
</gene>
<evidence type="ECO:0000256" key="4">
    <source>
        <dbReference type="ARBA" id="ARBA00023136"/>
    </source>
</evidence>
<name>A0ABT8MND9_9BACL</name>
<proteinExistence type="predicted"/>
<dbReference type="Proteomes" id="UP001172054">
    <property type="component" value="Unassembled WGS sequence"/>
</dbReference>
<dbReference type="InterPro" id="IPR019109">
    <property type="entry name" value="MamF_MmsF"/>
</dbReference>
<dbReference type="PANTHER" id="PTHR36460:SF1">
    <property type="entry name" value="UPF0132 DOMAIN PROTEIN (AFU_ORTHOLOGUE AFUA_3G10255)"/>
    <property type="match status" value="1"/>
</dbReference>
<evidence type="ECO:0000256" key="1">
    <source>
        <dbReference type="ARBA" id="ARBA00004141"/>
    </source>
</evidence>
<dbReference type="RefSeq" id="WP_301725381.1">
    <property type="nucleotide sequence ID" value="NZ_JAUJWW010000001.1"/>
</dbReference>